<keyword evidence="4" id="KW-0238">DNA-binding</keyword>
<keyword evidence="8" id="KW-1185">Reference proteome</keyword>
<evidence type="ECO:0000256" key="5">
    <source>
        <dbReference type="ARBA" id="ARBA00023163"/>
    </source>
</evidence>
<comment type="subcellular location">
    <subcellularLocation>
        <location evidence="1">Nucleus</location>
    </subcellularLocation>
</comment>
<sequence length="381" mass="42122">MNANLSYTIDSLFGPPSDLINITAFLETTSKLNPDSTTDAETFIPDLVNECSVDDVCNTLSEVWSNPTLSAYIITDHERNVTSLHHHTQKAIKASRKTSNRDYMTLSHEVSDLQKNLDGISLSSFRLNTDAVLFMRTPKYSDQNTLKTLKTSLSCNTAPEGNEAILIISIHSKVSWSPSYVNRTSQHAFLSSQTLYDIYSSIPCVTRGFPPDAGLQDEKFSGCVVCIEGHAYSNEVQGGGANYAKKLMQQMEISNRKDSGNITVAPTSLKDTRLSSLSLRVGEPYWLMHQGNCEHFLVIDRIRLRHPLDPPIGYPLTLHIAPPILDLCRACARVPAVCSVVGDIRLGESPCLLCGPCWRNMGPSDIKEVVVIALPEYTHFS</sequence>
<comment type="similarity">
    <text evidence="2">Belongs to the SNAPC3/SRD2 family.</text>
</comment>
<evidence type="ECO:0000256" key="6">
    <source>
        <dbReference type="ARBA" id="ARBA00023242"/>
    </source>
</evidence>
<dbReference type="Pfam" id="PF12251">
    <property type="entry name" value="SNAPC3"/>
    <property type="match status" value="1"/>
</dbReference>
<protein>
    <recommendedName>
        <fullName evidence="9">snRNA-activating protein complex subunit 3</fullName>
    </recommendedName>
</protein>
<dbReference type="PANTHER" id="PTHR13421:SF16">
    <property type="entry name" value="SNRNA-ACTIVATING PROTEIN COMPLEX SUBUNIT 3"/>
    <property type="match status" value="1"/>
</dbReference>
<evidence type="ECO:0008006" key="9">
    <source>
        <dbReference type="Google" id="ProtNLM"/>
    </source>
</evidence>
<reference evidence="7" key="1">
    <citation type="submission" date="2020-11" db="EMBL/GenBank/DDBJ databases">
        <authorList>
            <consortium name="DOE Joint Genome Institute"/>
            <person name="Ahrendt S."/>
            <person name="Riley R."/>
            <person name="Andreopoulos W."/>
            <person name="Labutti K."/>
            <person name="Pangilinan J."/>
            <person name="Ruiz-Duenas F.J."/>
            <person name="Barrasa J.M."/>
            <person name="Sanchez-Garcia M."/>
            <person name="Camarero S."/>
            <person name="Miyauchi S."/>
            <person name="Serrano A."/>
            <person name="Linde D."/>
            <person name="Babiker R."/>
            <person name="Drula E."/>
            <person name="Ayuso-Fernandez I."/>
            <person name="Pacheco R."/>
            <person name="Padilla G."/>
            <person name="Ferreira P."/>
            <person name="Barriuso J."/>
            <person name="Kellner H."/>
            <person name="Castanera R."/>
            <person name="Alfaro M."/>
            <person name="Ramirez L."/>
            <person name="Pisabarro A.G."/>
            <person name="Kuo A."/>
            <person name="Tritt A."/>
            <person name="Lipzen A."/>
            <person name="He G."/>
            <person name="Yan M."/>
            <person name="Ng V."/>
            <person name="Cullen D."/>
            <person name="Martin F."/>
            <person name="Rosso M.-N."/>
            <person name="Henrissat B."/>
            <person name="Hibbett D."/>
            <person name="Martinez A.T."/>
            <person name="Grigoriev I.V."/>
        </authorList>
    </citation>
    <scope>NUCLEOTIDE SEQUENCE</scope>
    <source>
        <strain evidence="7">CIRM-BRFM 674</strain>
    </source>
</reference>
<evidence type="ECO:0000256" key="1">
    <source>
        <dbReference type="ARBA" id="ARBA00004123"/>
    </source>
</evidence>
<comment type="caution">
    <text evidence="7">The sequence shown here is derived from an EMBL/GenBank/DDBJ whole genome shotgun (WGS) entry which is preliminary data.</text>
</comment>
<keyword evidence="6" id="KW-0539">Nucleus</keyword>
<evidence type="ECO:0000256" key="4">
    <source>
        <dbReference type="ARBA" id="ARBA00023125"/>
    </source>
</evidence>
<dbReference type="GO" id="GO:0005634">
    <property type="term" value="C:nucleus"/>
    <property type="evidence" value="ECO:0007669"/>
    <property type="project" value="UniProtKB-SubCell"/>
</dbReference>
<evidence type="ECO:0000256" key="3">
    <source>
        <dbReference type="ARBA" id="ARBA00023015"/>
    </source>
</evidence>
<accession>A0A9P6CWQ7</accession>
<keyword evidence="5" id="KW-0804">Transcription</keyword>
<dbReference type="AlphaFoldDB" id="A0A9P6CWQ7"/>
<dbReference type="GO" id="GO:0003681">
    <property type="term" value="F:bent DNA binding"/>
    <property type="evidence" value="ECO:0007669"/>
    <property type="project" value="TreeGrafter"/>
</dbReference>
<evidence type="ECO:0000313" key="7">
    <source>
        <dbReference type="EMBL" id="KAF9482137.1"/>
    </source>
</evidence>
<evidence type="ECO:0000256" key="2">
    <source>
        <dbReference type="ARBA" id="ARBA00010410"/>
    </source>
</evidence>
<dbReference type="PANTHER" id="PTHR13421">
    <property type="entry name" value="SNRNA-ACTIVATING PROTEIN COMPLEX SUBUNIT 3"/>
    <property type="match status" value="1"/>
</dbReference>
<proteinExistence type="inferred from homology"/>
<keyword evidence="3" id="KW-0805">Transcription regulation</keyword>
<name>A0A9P6CWQ7_9AGAR</name>
<dbReference type="GO" id="GO:0042796">
    <property type="term" value="P:snRNA transcription by RNA polymerase III"/>
    <property type="evidence" value="ECO:0007669"/>
    <property type="project" value="TreeGrafter"/>
</dbReference>
<dbReference type="InterPro" id="IPR022042">
    <property type="entry name" value="snRNA-activating_su3"/>
</dbReference>
<dbReference type="EMBL" id="MU155169">
    <property type="protein sequence ID" value="KAF9482137.1"/>
    <property type="molecule type" value="Genomic_DNA"/>
</dbReference>
<dbReference type="GO" id="GO:0000978">
    <property type="term" value="F:RNA polymerase II cis-regulatory region sequence-specific DNA binding"/>
    <property type="evidence" value="ECO:0007669"/>
    <property type="project" value="TreeGrafter"/>
</dbReference>
<dbReference type="GO" id="GO:0001046">
    <property type="term" value="F:core promoter sequence-specific DNA binding"/>
    <property type="evidence" value="ECO:0007669"/>
    <property type="project" value="TreeGrafter"/>
</dbReference>
<organism evidence="7 8">
    <name type="scientific">Pholiota conissans</name>
    <dbReference type="NCBI Taxonomy" id="109636"/>
    <lineage>
        <taxon>Eukaryota</taxon>
        <taxon>Fungi</taxon>
        <taxon>Dikarya</taxon>
        <taxon>Basidiomycota</taxon>
        <taxon>Agaricomycotina</taxon>
        <taxon>Agaricomycetes</taxon>
        <taxon>Agaricomycetidae</taxon>
        <taxon>Agaricales</taxon>
        <taxon>Agaricineae</taxon>
        <taxon>Strophariaceae</taxon>
        <taxon>Pholiota</taxon>
    </lineage>
</organism>
<gene>
    <name evidence="7" type="ORF">BDN70DRAFT_875428</name>
</gene>
<dbReference type="GO" id="GO:0042795">
    <property type="term" value="P:snRNA transcription by RNA polymerase II"/>
    <property type="evidence" value="ECO:0007669"/>
    <property type="project" value="TreeGrafter"/>
</dbReference>
<dbReference type="GO" id="GO:0001006">
    <property type="term" value="F:RNA polymerase III type 3 promoter sequence-specific DNA binding"/>
    <property type="evidence" value="ECO:0007669"/>
    <property type="project" value="TreeGrafter"/>
</dbReference>
<dbReference type="Proteomes" id="UP000807469">
    <property type="component" value="Unassembled WGS sequence"/>
</dbReference>
<evidence type="ECO:0000313" key="8">
    <source>
        <dbReference type="Proteomes" id="UP000807469"/>
    </source>
</evidence>
<dbReference type="OrthoDB" id="3437960at2759"/>
<dbReference type="GO" id="GO:0019185">
    <property type="term" value="C:snRNA-activating protein complex"/>
    <property type="evidence" value="ECO:0007669"/>
    <property type="project" value="TreeGrafter"/>
</dbReference>